<accession>A0A932YWP0</accession>
<organism evidence="2 3">
    <name type="scientific">Candidatus Sungiibacteriota bacterium</name>
    <dbReference type="NCBI Taxonomy" id="2750080"/>
    <lineage>
        <taxon>Bacteria</taxon>
        <taxon>Candidatus Sungiibacteriota</taxon>
    </lineage>
</organism>
<comment type="caution">
    <text evidence="2">The sequence shown here is derived from an EMBL/GenBank/DDBJ whole genome shotgun (WGS) entry which is preliminary data.</text>
</comment>
<protein>
    <recommendedName>
        <fullName evidence="4">PilN domain-containing protein</fullName>
    </recommendedName>
</protein>
<evidence type="ECO:0000256" key="1">
    <source>
        <dbReference type="SAM" id="Phobius"/>
    </source>
</evidence>
<dbReference type="EMBL" id="JACQMI010000013">
    <property type="protein sequence ID" value="MBI4132847.1"/>
    <property type="molecule type" value="Genomic_DNA"/>
</dbReference>
<reference evidence="2" key="1">
    <citation type="submission" date="2020-07" db="EMBL/GenBank/DDBJ databases">
        <title>Huge and variable diversity of episymbiotic CPR bacteria and DPANN archaea in groundwater ecosystems.</title>
        <authorList>
            <person name="He C.Y."/>
            <person name="Keren R."/>
            <person name="Whittaker M."/>
            <person name="Farag I.F."/>
            <person name="Doudna J."/>
            <person name="Cate J.H.D."/>
            <person name="Banfield J.F."/>
        </authorList>
    </citation>
    <scope>NUCLEOTIDE SEQUENCE</scope>
    <source>
        <strain evidence="2">NC_groundwater_1225_Ag_S-0.1um_56_177</strain>
    </source>
</reference>
<keyword evidence="1" id="KW-0812">Transmembrane</keyword>
<evidence type="ECO:0000313" key="3">
    <source>
        <dbReference type="Proteomes" id="UP000756703"/>
    </source>
</evidence>
<proteinExistence type="predicted"/>
<name>A0A932YWP0_9BACT</name>
<gene>
    <name evidence="2" type="ORF">HY473_02075</name>
</gene>
<evidence type="ECO:0008006" key="4">
    <source>
        <dbReference type="Google" id="ProtNLM"/>
    </source>
</evidence>
<evidence type="ECO:0000313" key="2">
    <source>
        <dbReference type="EMBL" id="MBI4132847.1"/>
    </source>
</evidence>
<feature type="transmembrane region" description="Helical" evidence="1">
    <location>
        <begin position="27"/>
        <end position="52"/>
    </location>
</feature>
<dbReference type="Proteomes" id="UP000756703">
    <property type="component" value="Unassembled WGS sequence"/>
</dbReference>
<sequence>MPDQTSPLISNITSARPPLRTQAIPQVGAWLFGFGVVAFVGALAVSGGLFWYRQSLERARAEWHGEVDKQEKALKPITDLVDYSDTLLAVRELLTRHVFTSNALLLLQEMTHSRVRFVNFALLTEGRTINLGGTAASYQTVAEQISLFESRADAVERVDFGGLSRNDKGLVDFNMLVKFKPSLLELRSFSTQER</sequence>
<keyword evidence="1" id="KW-0472">Membrane</keyword>
<keyword evidence="1" id="KW-1133">Transmembrane helix</keyword>
<dbReference type="AlphaFoldDB" id="A0A932YWP0"/>